<evidence type="ECO:0000256" key="3">
    <source>
        <dbReference type="ARBA" id="ARBA00022692"/>
    </source>
</evidence>
<name>A0A918XBF4_9ACTN</name>
<dbReference type="EMBL" id="BMXL01000005">
    <property type="protein sequence ID" value="GHD21888.1"/>
    <property type="molecule type" value="Genomic_DNA"/>
</dbReference>
<evidence type="ECO:0000256" key="2">
    <source>
        <dbReference type="ARBA" id="ARBA00022475"/>
    </source>
</evidence>
<evidence type="ECO:0000256" key="5">
    <source>
        <dbReference type="ARBA" id="ARBA00023136"/>
    </source>
</evidence>
<feature type="transmembrane region" description="Helical" evidence="6">
    <location>
        <begin position="443"/>
        <end position="467"/>
    </location>
</feature>
<keyword evidence="2" id="KW-1003">Cell membrane</keyword>
<feature type="domain" description="ABC3 transporter permease C-terminal" evidence="7">
    <location>
        <begin position="728"/>
        <end position="841"/>
    </location>
</feature>
<evidence type="ECO:0000259" key="7">
    <source>
        <dbReference type="Pfam" id="PF02687"/>
    </source>
</evidence>
<dbReference type="RefSeq" id="WP_017578201.1">
    <property type="nucleotide sequence ID" value="NZ_BMXL01000005.1"/>
</dbReference>
<keyword evidence="9" id="KW-1185">Reference proteome</keyword>
<dbReference type="InterPro" id="IPR038766">
    <property type="entry name" value="Membrane_comp_ABC_pdt"/>
</dbReference>
<dbReference type="Proteomes" id="UP000654947">
    <property type="component" value="Unassembled WGS sequence"/>
</dbReference>
<feature type="transmembrane region" description="Helical" evidence="6">
    <location>
        <begin position="775"/>
        <end position="800"/>
    </location>
</feature>
<feature type="domain" description="ABC3 transporter permease C-terminal" evidence="7">
    <location>
        <begin position="270"/>
        <end position="391"/>
    </location>
</feature>
<evidence type="ECO:0000256" key="1">
    <source>
        <dbReference type="ARBA" id="ARBA00004651"/>
    </source>
</evidence>
<evidence type="ECO:0000256" key="4">
    <source>
        <dbReference type="ARBA" id="ARBA00022989"/>
    </source>
</evidence>
<feature type="transmembrane region" description="Helical" evidence="6">
    <location>
        <begin position="409"/>
        <end position="431"/>
    </location>
</feature>
<protein>
    <submittedName>
        <fullName evidence="8">ABC transporter permease</fullName>
    </submittedName>
</protein>
<sequence length="849" mass="87371">MLEIARKTLRARRSASVGTFIALMCATALITASGVLAESGLRSSVDPHRYAGADAVVGGEQTLRLPGGDFTVSERLPEPVRLPADLVGELENLDEVDTAAGDHHLSLAVAAPEGQDPLPVSGHGWDTAPLAPFAPQEGTAPERAGEVALTTGLAEDLGVGPGETVQLVSGAVPEEYRVSGTVTHQNAGDSRGGSVFLHPEEADRLAQEPDAYDAIGIVAAPGVEADELTRAVESAAEQTPVTVHTGDAVNRIEFSEVDEARGLLLMISGSFGGLAVLISLFVVAGTLALSVNARRRELAVLRAIGSTPGQILRMLGAEALLLSLTAGLLGCLPGVLVARAMHAAFERLGVLPPDLPLVIGPLPMVIAVLLITLTSLIAGVAVALRPAWSNPAEAMRESNSPASEPPARWRGVAGMVCVVLAASAAMTPVALRNDLGAAGASSAALLLVIAVALLGPVLLRPLVELLVRPLRRIRVSGFLAAESAGADLRRLGAVLTPLVLAVGFTLSMVHTQSVLAGAVSAQVERGIEADAVVTDTGSGGAGPGVVEDLAALPQTSAVTPLQETRVVVPRSVFGDPELASFSAWGVESEGLRENLDPGLVEGDLGELTGATVAMERSGARLIGADVGEEIDIRLGDGTPTTVRLVATYDRGLGLSEAMLPREALGEHTGPPARILLSADEEAAPEELEAALGSFTERYPTLQLTDKDEFADGARAEADLAAWVNLIGLAVILGYIAIAVVNSLVMSTAARSREFALLRMIGATRRQVLSAQRWEACVIIVLAILLGTVVAALPLAVLSLVFLGSPVPAGSPLVYLAVVALTALLGFCSVVLPARSALRTPPTEGIGAVD</sequence>
<gene>
    <name evidence="8" type="ORF">GCM10007147_15820</name>
</gene>
<reference evidence="8 9" key="1">
    <citation type="journal article" date="2014" name="Int. J. Syst. Evol. Microbiol.">
        <title>Complete genome sequence of Corynebacterium casei LMG S-19264T (=DSM 44701T), isolated from a smear-ripened cheese.</title>
        <authorList>
            <consortium name="US DOE Joint Genome Institute (JGI-PGF)"/>
            <person name="Walter F."/>
            <person name="Albersmeier A."/>
            <person name="Kalinowski J."/>
            <person name="Ruckert C."/>
        </authorList>
    </citation>
    <scope>NUCLEOTIDE SEQUENCE [LARGE SCALE GENOMIC DNA]</scope>
    <source>
        <strain evidence="8 9">KCTC 19473</strain>
    </source>
</reference>
<keyword evidence="5 6" id="KW-0472">Membrane</keyword>
<feature type="transmembrane region" description="Helical" evidence="6">
    <location>
        <begin position="319"/>
        <end position="342"/>
    </location>
</feature>
<accession>A0A918XBF4</accession>
<feature type="transmembrane region" description="Helical" evidence="6">
    <location>
        <begin position="263"/>
        <end position="289"/>
    </location>
</feature>
<dbReference type="GO" id="GO:0005886">
    <property type="term" value="C:plasma membrane"/>
    <property type="evidence" value="ECO:0007669"/>
    <property type="project" value="UniProtKB-SubCell"/>
</dbReference>
<dbReference type="InterPro" id="IPR003838">
    <property type="entry name" value="ABC3_permease_C"/>
</dbReference>
<feature type="transmembrane region" description="Helical" evidence="6">
    <location>
        <begin position="488"/>
        <end position="509"/>
    </location>
</feature>
<organism evidence="8 9">
    <name type="scientific">Nocardiopsis kunsanensis</name>
    <dbReference type="NCBI Taxonomy" id="141693"/>
    <lineage>
        <taxon>Bacteria</taxon>
        <taxon>Bacillati</taxon>
        <taxon>Actinomycetota</taxon>
        <taxon>Actinomycetes</taxon>
        <taxon>Streptosporangiales</taxon>
        <taxon>Nocardiopsidaceae</taxon>
        <taxon>Nocardiopsis</taxon>
    </lineage>
</organism>
<feature type="transmembrane region" description="Helical" evidence="6">
    <location>
        <begin position="719"/>
        <end position="744"/>
    </location>
</feature>
<feature type="transmembrane region" description="Helical" evidence="6">
    <location>
        <begin position="812"/>
        <end position="831"/>
    </location>
</feature>
<dbReference type="PANTHER" id="PTHR30287:SF1">
    <property type="entry name" value="INNER MEMBRANE PROTEIN"/>
    <property type="match status" value="1"/>
</dbReference>
<dbReference type="Pfam" id="PF02687">
    <property type="entry name" value="FtsX"/>
    <property type="match status" value="2"/>
</dbReference>
<keyword evidence="4 6" id="KW-1133">Transmembrane helix</keyword>
<comment type="subcellular location">
    <subcellularLocation>
        <location evidence="1">Cell membrane</location>
        <topology evidence="1">Multi-pass membrane protein</topology>
    </subcellularLocation>
</comment>
<evidence type="ECO:0000313" key="8">
    <source>
        <dbReference type="EMBL" id="GHD21888.1"/>
    </source>
</evidence>
<evidence type="ECO:0000256" key="6">
    <source>
        <dbReference type="SAM" id="Phobius"/>
    </source>
</evidence>
<evidence type="ECO:0000313" key="9">
    <source>
        <dbReference type="Proteomes" id="UP000654947"/>
    </source>
</evidence>
<proteinExistence type="predicted"/>
<feature type="transmembrane region" description="Helical" evidence="6">
    <location>
        <begin position="362"/>
        <end position="388"/>
    </location>
</feature>
<dbReference type="PANTHER" id="PTHR30287">
    <property type="entry name" value="MEMBRANE COMPONENT OF PREDICTED ABC SUPERFAMILY METABOLITE UPTAKE TRANSPORTER"/>
    <property type="match status" value="1"/>
</dbReference>
<dbReference type="AlphaFoldDB" id="A0A918XBF4"/>
<keyword evidence="3 6" id="KW-0812">Transmembrane</keyword>
<comment type="caution">
    <text evidence="8">The sequence shown here is derived from an EMBL/GenBank/DDBJ whole genome shotgun (WGS) entry which is preliminary data.</text>
</comment>